<dbReference type="Proteomes" id="UP000030130">
    <property type="component" value="Unassembled WGS sequence"/>
</dbReference>
<evidence type="ECO:0000313" key="1">
    <source>
        <dbReference type="EMBL" id="KGN85705.1"/>
    </source>
</evidence>
<proteinExistence type="predicted"/>
<reference evidence="1 2" key="1">
    <citation type="submission" date="2014-08" db="EMBL/GenBank/DDBJ databases">
        <title>Porphyromonas gulae strain:COT-052_OH1451 Genome sequencing.</title>
        <authorList>
            <person name="Wallis C."/>
            <person name="Deusch O."/>
            <person name="O'Flynn C."/>
            <person name="Davis I."/>
            <person name="Jospin G."/>
            <person name="Darling A.E."/>
            <person name="Coil D.A."/>
            <person name="Alexiev A."/>
            <person name="Horsfall A."/>
            <person name="Kirkwood N."/>
            <person name="Harris S."/>
            <person name="Eisen J.A."/>
        </authorList>
    </citation>
    <scope>NUCLEOTIDE SEQUENCE [LARGE SCALE GENOMIC DNA]</scope>
    <source>
        <strain evidence="2">COT-052 OH1451</strain>
    </source>
</reference>
<protein>
    <submittedName>
        <fullName evidence="1">Uncharacterized protein</fullName>
    </submittedName>
</protein>
<accession>A0A0A2F6M8</accession>
<organism evidence="1 2">
    <name type="scientific">Porphyromonas gulae</name>
    <dbReference type="NCBI Taxonomy" id="111105"/>
    <lineage>
        <taxon>Bacteria</taxon>
        <taxon>Pseudomonadati</taxon>
        <taxon>Bacteroidota</taxon>
        <taxon>Bacteroidia</taxon>
        <taxon>Bacteroidales</taxon>
        <taxon>Porphyromonadaceae</taxon>
        <taxon>Porphyromonas</taxon>
    </lineage>
</organism>
<gene>
    <name evidence="1" type="ORF">HR08_05315</name>
</gene>
<evidence type="ECO:0000313" key="2">
    <source>
        <dbReference type="Proteomes" id="UP000030130"/>
    </source>
</evidence>
<comment type="caution">
    <text evidence="1">The sequence shown here is derived from an EMBL/GenBank/DDBJ whole genome shotgun (WGS) entry which is preliminary data.</text>
</comment>
<sequence>MLLFACDIRLVHTNLHNANVEIYFQRNKCFSNLFASERMPGKPVLHLQLESTQMIDFQEKHRPKKFSTTKKSLESF</sequence>
<dbReference type="AlphaFoldDB" id="A0A0A2F6M8"/>
<name>A0A0A2F6M8_9PORP</name>
<dbReference type="EMBL" id="JRAI01000049">
    <property type="protein sequence ID" value="KGN85705.1"/>
    <property type="molecule type" value="Genomic_DNA"/>
</dbReference>